<gene>
    <name evidence="3" type="ORF">CIT26_02830</name>
</gene>
<sequence length="197" mass="21469">MRLPSLSRNSAHRAAWRPGRLRRFGDDLDAPAFKAAIVASTSSSARSADGYEITFATNHLGHYLLLRLLMPRLADDANVIITTSGTHDPAEQTSFPPPRHADGWLLAYPERDSGVDHSSRVAAGRAFYAASKLANLLTARRLARLAEEEGRGWTTFAFCPGQVPGTGLVRDYPAPMRLGWWLAGTLAGAPFVARLME</sequence>
<dbReference type="GO" id="GO:0016491">
    <property type="term" value="F:oxidoreductase activity"/>
    <property type="evidence" value="ECO:0007669"/>
    <property type="project" value="UniProtKB-KW"/>
</dbReference>
<dbReference type="PANTHER" id="PTHR24320:SF152">
    <property type="entry name" value="SHORT-CHAIN DEHYDROGENASE_REDUCTASE FAMILY PROTEIN"/>
    <property type="match status" value="1"/>
</dbReference>
<evidence type="ECO:0000256" key="2">
    <source>
        <dbReference type="ARBA" id="ARBA00023002"/>
    </source>
</evidence>
<evidence type="ECO:0008006" key="5">
    <source>
        <dbReference type="Google" id="ProtNLM"/>
    </source>
</evidence>
<reference evidence="3 4" key="1">
    <citation type="submission" date="2017-08" db="EMBL/GenBank/DDBJ databases">
        <title>Mesorhizobium wenxinae sp. nov., a novel rhizobial species isolated from root nodules of chickpea (Cicer arietinum L.).</title>
        <authorList>
            <person name="Zhang J."/>
        </authorList>
    </citation>
    <scope>NUCLEOTIDE SEQUENCE [LARGE SCALE GENOMIC DNA]</scope>
    <source>
        <strain evidence="3 4">SDW018</strain>
    </source>
</reference>
<dbReference type="Proteomes" id="UP000216442">
    <property type="component" value="Unassembled WGS sequence"/>
</dbReference>
<keyword evidence="4" id="KW-1185">Reference proteome</keyword>
<protein>
    <recommendedName>
        <fullName evidence="5">Dehydrogenase</fullName>
    </recommendedName>
</protein>
<evidence type="ECO:0000313" key="4">
    <source>
        <dbReference type="Proteomes" id="UP000216442"/>
    </source>
</evidence>
<keyword evidence="2" id="KW-0560">Oxidoreductase</keyword>
<evidence type="ECO:0000313" key="3">
    <source>
        <dbReference type="EMBL" id="PAQ11815.1"/>
    </source>
</evidence>
<dbReference type="AlphaFoldDB" id="A0A271LX63"/>
<dbReference type="PANTHER" id="PTHR24320">
    <property type="entry name" value="RETINOL DEHYDROGENASE"/>
    <property type="match status" value="1"/>
</dbReference>
<dbReference type="RefSeq" id="WP_095491150.1">
    <property type="nucleotide sequence ID" value="NZ_NPKJ01000014.1"/>
</dbReference>
<proteinExistence type="inferred from homology"/>
<evidence type="ECO:0000256" key="1">
    <source>
        <dbReference type="ARBA" id="ARBA00006484"/>
    </source>
</evidence>
<comment type="similarity">
    <text evidence="1">Belongs to the short-chain dehydrogenases/reductases (SDR) family.</text>
</comment>
<accession>A0A271LX63</accession>
<dbReference type="EMBL" id="NPKJ01000014">
    <property type="protein sequence ID" value="PAQ11815.1"/>
    <property type="molecule type" value="Genomic_DNA"/>
</dbReference>
<comment type="caution">
    <text evidence="3">The sequence shown here is derived from an EMBL/GenBank/DDBJ whole genome shotgun (WGS) entry which is preliminary data.</text>
</comment>
<dbReference type="InterPro" id="IPR036291">
    <property type="entry name" value="NAD(P)-bd_dom_sf"/>
</dbReference>
<dbReference type="Gene3D" id="3.40.50.720">
    <property type="entry name" value="NAD(P)-binding Rossmann-like Domain"/>
    <property type="match status" value="1"/>
</dbReference>
<dbReference type="SUPFAM" id="SSF51735">
    <property type="entry name" value="NAD(P)-binding Rossmann-fold domains"/>
    <property type="match status" value="1"/>
</dbReference>
<name>A0A271LX63_9HYPH</name>
<organism evidence="3 4">
    <name type="scientific">Mesorhizobium temperatum</name>
    <dbReference type="NCBI Taxonomy" id="241416"/>
    <lineage>
        <taxon>Bacteria</taxon>
        <taxon>Pseudomonadati</taxon>
        <taxon>Pseudomonadota</taxon>
        <taxon>Alphaproteobacteria</taxon>
        <taxon>Hyphomicrobiales</taxon>
        <taxon>Phyllobacteriaceae</taxon>
        <taxon>Mesorhizobium</taxon>
    </lineage>
</organism>